<dbReference type="GeneID" id="68099815"/>
<evidence type="ECO:0000313" key="3">
    <source>
        <dbReference type="Proteomes" id="UP000816034"/>
    </source>
</evidence>
<feature type="compositionally biased region" description="Low complexity" evidence="1">
    <location>
        <begin position="679"/>
        <end position="693"/>
    </location>
</feature>
<feature type="compositionally biased region" description="Low complexity" evidence="1">
    <location>
        <begin position="515"/>
        <end position="525"/>
    </location>
</feature>
<accession>A0AA88GGW7</accession>
<evidence type="ECO:0000256" key="1">
    <source>
        <dbReference type="SAM" id="MobiDB-lite"/>
    </source>
</evidence>
<feature type="region of interest" description="Disordered" evidence="1">
    <location>
        <begin position="501"/>
        <end position="551"/>
    </location>
</feature>
<feature type="region of interest" description="Disordered" evidence="1">
    <location>
        <begin position="1174"/>
        <end position="1221"/>
    </location>
</feature>
<feature type="compositionally biased region" description="Low complexity" evidence="1">
    <location>
        <begin position="279"/>
        <end position="305"/>
    </location>
</feature>
<feature type="compositionally biased region" description="Low complexity" evidence="1">
    <location>
        <begin position="457"/>
        <end position="472"/>
    </location>
</feature>
<feature type="region of interest" description="Disordered" evidence="1">
    <location>
        <begin position="1107"/>
        <end position="1158"/>
    </location>
</feature>
<dbReference type="EMBL" id="PYSW02000029">
    <property type="protein sequence ID" value="KAG2379222.1"/>
    <property type="molecule type" value="Genomic_DNA"/>
</dbReference>
<feature type="region of interest" description="Disordered" evidence="1">
    <location>
        <begin position="263"/>
        <end position="333"/>
    </location>
</feature>
<feature type="compositionally biased region" description="Gly residues" evidence="1">
    <location>
        <begin position="1107"/>
        <end position="1124"/>
    </location>
</feature>
<feature type="compositionally biased region" description="Polar residues" evidence="1">
    <location>
        <begin position="418"/>
        <end position="439"/>
    </location>
</feature>
<feature type="compositionally biased region" description="Basic and acidic residues" evidence="1">
    <location>
        <begin position="1126"/>
        <end position="1151"/>
    </location>
</feature>
<feature type="region of interest" description="Disordered" evidence="1">
    <location>
        <begin position="1"/>
        <end position="117"/>
    </location>
</feature>
<sequence length="1602" mass="182395">MSAEFITARAVSPTRHHHGGDASIDLDDNNHHKPHHHHHHTLSSISTSSSTSSSSSSTTTSTSPLIPSSSSLPIRNNNNTLGSYTSNEPRTIHGDHDHNDDHLDDVEEYSSSIPSPPLKNINRCTRLNYDTTMIPTYIHQIEKYIQTILDRYMFFGVTPTLTYSIVQHTQKNHHAQRQSNEYLFILEQENSTLGHVASGHTVGTTTTLSPFKYLKNKKKRKSNQYENVCIEFTLSLNGFVFSESHPFHLQLLDHFAVLFNPNASSTSSSSHENNDLTHSGMNDDASSSSSSGGGNSHENLLNNVHSNHHHHHSQQQQVNTSSHSSIQLFKSSGGDDDDLDASVFGEYGMYRLDVGTASHHHYLSSYYSSNPLNSLDYQCISKYVQKCMILLNLLNNALIDLEMSSSTLHGGGTRHHSTTALNSSTSSVNNHGTTNSSIGHSPPPHPTSQSLPDHHGTGSSSSSSNTFSRATTTSSRKFSQDYKFTVRRAGVHVYKWNLRENNNTHTPMEPQHEASSSSATNRLSSKLIAMHQSSQQRSSLNPQQSQQQQTSPRSLILSYRSCLSPSRIIPFLLRLTKTHVKRYLKYKHVMNTSFGLSTIKQPYYDDLKNWIFEHFIFFKYTQYYPFVLFCDILRSYMLGNITAKKICKIKTNVKELKKQEMKQEKPKRSRMITFRRKTPPSSQPSSQPSSFSQTIRSSNASDQKNDETSTSTSRESTDVRTPQEEYSILLKIIEMAQKNYLIYSGSLSQDQLDWKESTLVRNCNQLVHLLCKLDGSIYSGNLAETSEYGHTNTLTTTGTTTTGTTGSTGTTHMNIHHESPSNANSTTTAMTSSTTTTTTLIEPIVQSSFNIFFVLFLKQMDLSMHSHENDPFTHQQEVMTPKIQKRIIHSNATMNSSRNNTTHTSIDTTINTTTSTNTTTLTNSTTLTTKNSTTTITNTTTSNKNSNTMNEYARMDEYHIQSQTLERKHIETLFQYEHEMICRFIDHKCYSQQHWSQQIFRGFTSNSMKLFERNEHVLFDAIRICNVPLIKMLISKFEQVFGSERIMYFINHENDNCITPLHLLHILYGRVIKTNVHCQEIISYLEKKGARRNESFVMVMRPVSGGGGSVHGVHGNGNSSGSGGVSDDHHSNHGQESTLKNHHDQQHDHHATSSYYRARHTTTTTVLPSHHRWNRVQQQHQQHQHQQHQDGSLNHVSSTIMNNTSNHHPHTTNRHTEGGKMSHSYNTIISKSNLIMTTTIPTTIPTTTTNNNHRTATATLTSLEVPTRMKFLLSTLESLDMDIWIHILSYRAFSMRTINSLCAVSTEILKNFIQCESIWQRVCYHYFTKHNVNSSLLPQLGKIERMLQDDHLSWRYITKCWTQPSYFKIFALDPKNRMEHAQLLENNSFLKKPQRGDHSTIKSSHALEPQQQQEPLGVSEPTSSDFLRVSTSSTTSTTSILSDYNNQQLLYYYERDSFQVEMHDFYMLMDVMNREASISIPKQEVMEHFRQKYGTSKLAKTGILSNYSIYCKRLNVENLFTASAALSKLTLSQQKWIFNFIECIRYYFEKKKEFLIKTDREDMLCYEITLTNNFVEEEQQRTNGVVLLVFNTVTNWIGCFEC</sequence>
<comment type="caution">
    <text evidence="2">The sequence shown here is derived from an EMBL/GenBank/DDBJ whole genome shotgun (WGS) entry which is preliminary data.</text>
</comment>
<feature type="compositionally biased region" description="Low complexity" evidence="1">
    <location>
        <begin position="314"/>
        <end position="325"/>
    </location>
</feature>
<evidence type="ECO:0000313" key="2">
    <source>
        <dbReference type="EMBL" id="KAG2379222.1"/>
    </source>
</evidence>
<dbReference type="Proteomes" id="UP000816034">
    <property type="component" value="Unassembled WGS sequence"/>
</dbReference>
<feature type="compositionally biased region" description="Basic residues" evidence="1">
    <location>
        <begin position="667"/>
        <end position="678"/>
    </location>
</feature>
<feature type="compositionally biased region" description="Basic and acidic residues" evidence="1">
    <location>
        <begin position="657"/>
        <end position="666"/>
    </location>
</feature>
<gene>
    <name evidence="2" type="ORF">C9374_007361</name>
</gene>
<feature type="region of interest" description="Disordered" evidence="1">
    <location>
        <begin position="657"/>
        <end position="721"/>
    </location>
</feature>
<name>A0AA88GGW7_NAELO</name>
<feature type="region of interest" description="Disordered" evidence="1">
    <location>
        <begin position="1391"/>
        <end position="1430"/>
    </location>
</feature>
<feature type="region of interest" description="Disordered" evidence="1">
    <location>
        <begin position="407"/>
        <end position="472"/>
    </location>
</feature>
<feature type="compositionally biased region" description="Polar residues" evidence="1">
    <location>
        <begin position="1190"/>
        <end position="1201"/>
    </location>
</feature>
<protein>
    <submittedName>
        <fullName evidence="2">Uncharacterized protein</fullName>
    </submittedName>
</protein>
<feature type="compositionally biased region" description="Basic residues" evidence="1">
    <location>
        <begin position="32"/>
        <end position="41"/>
    </location>
</feature>
<dbReference type="RefSeq" id="XP_044546484.1">
    <property type="nucleotide sequence ID" value="XM_044697318.1"/>
</dbReference>
<feature type="compositionally biased region" description="Low complexity" evidence="1">
    <location>
        <begin position="42"/>
        <end position="74"/>
    </location>
</feature>
<feature type="compositionally biased region" description="Basic and acidic residues" evidence="1">
    <location>
        <begin position="90"/>
        <end position="101"/>
    </location>
</feature>
<proteinExistence type="predicted"/>
<feature type="compositionally biased region" description="Polar residues" evidence="1">
    <location>
        <begin position="75"/>
        <end position="89"/>
    </location>
</feature>
<reference evidence="2 3" key="1">
    <citation type="journal article" date="2018" name="BMC Genomics">
        <title>The genome of Naegleria lovaniensis, the basis for a comparative approach to unravel pathogenicity factors of the human pathogenic amoeba N. fowleri.</title>
        <authorList>
            <person name="Liechti N."/>
            <person name="Schurch N."/>
            <person name="Bruggmann R."/>
            <person name="Wittwer M."/>
        </authorList>
    </citation>
    <scope>NUCLEOTIDE SEQUENCE [LARGE SCALE GENOMIC DNA]</scope>
    <source>
        <strain evidence="2 3">ATCC 30569</strain>
    </source>
</reference>
<keyword evidence="3" id="KW-1185">Reference proteome</keyword>
<organism evidence="2 3">
    <name type="scientific">Naegleria lovaniensis</name>
    <name type="common">Amoeba</name>
    <dbReference type="NCBI Taxonomy" id="51637"/>
    <lineage>
        <taxon>Eukaryota</taxon>
        <taxon>Discoba</taxon>
        <taxon>Heterolobosea</taxon>
        <taxon>Tetramitia</taxon>
        <taxon>Eutetramitia</taxon>
        <taxon>Vahlkampfiidae</taxon>
        <taxon>Naegleria</taxon>
    </lineage>
</organism>
<feature type="compositionally biased region" description="Low complexity" evidence="1">
    <location>
        <begin position="532"/>
        <end position="551"/>
    </location>
</feature>
<feature type="compositionally biased region" description="Polar residues" evidence="1">
    <location>
        <begin position="1409"/>
        <end position="1425"/>
    </location>
</feature>